<reference evidence="1" key="1">
    <citation type="submission" date="2021-05" db="EMBL/GenBank/DDBJ databases">
        <authorList>
            <person name="Alioto T."/>
            <person name="Alioto T."/>
            <person name="Gomez Garrido J."/>
        </authorList>
    </citation>
    <scope>NUCLEOTIDE SEQUENCE</scope>
</reference>
<dbReference type="AlphaFoldDB" id="A0A8D8SQ39"/>
<evidence type="ECO:0000313" key="1">
    <source>
        <dbReference type="EMBL" id="CAG6671729.1"/>
    </source>
</evidence>
<dbReference type="Gene3D" id="3.30.420.10">
    <property type="entry name" value="Ribonuclease H-like superfamily/Ribonuclease H"/>
    <property type="match status" value="1"/>
</dbReference>
<organism evidence="1">
    <name type="scientific">Cacopsylla melanoneura</name>
    <dbReference type="NCBI Taxonomy" id="428564"/>
    <lineage>
        <taxon>Eukaryota</taxon>
        <taxon>Metazoa</taxon>
        <taxon>Ecdysozoa</taxon>
        <taxon>Arthropoda</taxon>
        <taxon>Hexapoda</taxon>
        <taxon>Insecta</taxon>
        <taxon>Pterygota</taxon>
        <taxon>Neoptera</taxon>
        <taxon>Paraneoptera</taxon>
        <taxon>Hemiptera</taxon>
        <taxon>Sternorrhyncha</taxon>
        <taxon>Psylloidea</taxon>
        <taxon>Psyllidae</taxon>
        <taxon>Psyllinae</taxon>
        <taxon>Cacopsylla</taxon>
    </lineage>
</organism>
<protein>
    <submittedName>
        <fullName evidence="1">Uncharacterized protein</fullName>
    </submittedName>
</protein>
<dbReference type="EMBL" id="HBUF01226756">
    <property type="protein sequence ID" value="CAG6671729.1"/>
    <property type="molecule type" value="Transcribed_RNA"/>
</dbReference>
<dbReference type="PANTHER" id="PTHR47326">
    <property type="entry name" value="TRANSPOSABLE ELEMENT TC3 TRANSPOSASE-LIKE PROTEIN"/>
    <property type="match status" value="1"/>
</dbReference>
<dbReference type="PANTHER" id="PTHR47326:SF1">
    <property type="entry name" value="HTH PSQ-TYPE DOMAIN-CONTAINING PROTEIN"/>
    <property type="match status" value="1"/>
</dbReference>
<name>A0A8D8SQ39_9HEMI</name>
<accession>A0A8D8SQ39</accession>
<sequence>MFPGRWIGRGGSRQWTPRSPDFNPLDYFFWGLMRSLVYKTTIQSPEDLVARIVGAAGEIAEDQAMIRKTVTENMVVRARACIAEGRKFEPKLCQVSYKKCF</sequence>
<dbReference type="GO" id="GO:0003676">
    <property type="term" value="F:nucleic acid binding"/>
    <property type="evidence" value="ECO:0007669"/>
    <property type="project" value="InterPro"/>
</dbReference>
<proteinExistence type="predicted"/>
<dbReference type="InterPro" id="IPR036397">
    <property type="entry name" value="RNaseH_sf"/>
</dbReference>